<feature type="domain" description="C3H1-type" evidence="9">
    <location>
        <begin position="57"/>
        <end position="83"/>
    </location>
</feature>
<dbReference type="GO" id="GO:0097039">
    <property type="term" value="P:protein linear polyubiquitination"/>
    <property type="evidence" value="ECO:0007669"/>
    <property type="project" value="TreeGrafter"/>
</dbReference>
<evidence type="ECO:0000256" key="1">
    <source>
        <dbReference type="ARBA" id="ARBA00004906"/>
    </source>
</evidence>
<name>A0A1L7VF99_FUSPR</name>
<sequence>MGNTFERPTAPEPDVPLNPFLVERLHEQLRQQLDHETQTIANTFRERNRQRRHPEHRDRPPCRFFAQASCFRGAACPFSHDIPVTRTRRLDRRQREPCRFYAQGICSYGEACRFSHEGPRPLQETCRFFAKGFCKRGATCRYAHDTPNAEWLEESEVGYCTKPIRESRKLIMLTSMVSFLNSGLARSEAPGVEFGAGAAVTNVTLLSDFSAIQMRHLPSKSSARSVQELLADVGISVSISDINFIKLVKHRNGMAIVKVKDPEFAKSACWKPGTCIRAPDLEVTRIPVPLPDGLSFGLVDSRNVRCSWHRPTKNATLSFRNPAEAFDAYYKFKNQQLKIAGLPVTTQMPAAVDATQNDGPWQMELEGLVATIPSEDIMKIFPLSAGPYEIEMGDSSYDTDAEIDSTMIKSLLYDIGALEQWEVFGSPTARRVKAQARFIEESEALDAVSQLNETWLPFNSSGKLYVQHVHLVKFRVSSRVYSVVENSIETLRKEWERQFVSFSSVLERGHRVLKLESQDRKLFIQAKEALEQIINGTTMTLNGKNLWSPDFKADRGAYRKLQEIERDLGVVIIRDIKSSKFRVFGPDDKFVPACEALDQLLQELQPRSKGHNSEPSKTERTAEGDCSVCFCKADQALATSCGHVYCTICFVNMCLVEASTIGDFSIKCIGDGGDCKKAIPLYEIQNLLLSEIFESVLEASFMSFMRRHQDQLRYCPTPECTQVYRIAQPETSVPPIFTCAKCMTATCTSCHVSHPRKTCAQYKGNESGGMAELLKAKEELGFKDCPKCKTHLQKDEGCNHINCTACGTHICWLCLKTFTDGDDCYSHMGRIHGGIGDEGEQEDDDDDIEF</sequence>
<dbReference type="PROSITE" id="PS51873">
    <property type="entry name" value="TRIAD"/>
    <property type="match status" value="1"/>
</dbReference>
<keyword evidence="5 8" id="KW-0863">Zinc-finger</keyword>
<dbReference type="Pfam" id="PF01485">
    <property type="entry name" value="IBR"/>
    <property type="match status" value="1"/>
</dbReference>
<evidence type="ECO:0000256" key="2">
    <source>
        <dbReference type="ARBA" id="ARBA00022679"/>
    </source>
</evidence>
<evidence type="ECO:0000259" key="10">
    <source>
        <dbReference type="PROSITE" id="PS51873"/>
    </source>
</evidence>
<evidence type="ECO:0000313" key="11">
    <source>
        <dbReference type="EMBL" id="CZR38150.1"/>
    </source>
</evidence>
<accession>A0A1L7VF99</accession>
<comment type="pathway">
    <text evidence="1">Protein modification; protein ubiquitination.</text>
</comment>
<dbReference type="PANTHER" id="PTHR22770">
    <property type="entry name" value="UBIQUITIN CONJUGATING ENZYME 7 INTERACTING PROTEIN-RELATED"/>
    <property type="match status" value="1"/>
</dbReference>
<dbReference type="Pfam" id="PF14608">
    <property type="entry name" value="zf-CCCH_2"/>
    <property type="match status" value="1"/>
</dbReference>
<organism evidence="11 12">
    <name type="scientific">Fusarium proliferatum (strain ET1)</name>
    <name type="common">Orchid endophyte fungus</name>
    <dbReference type="NCBI Taxonomy" id="1227346"/>
    <lineage>
        <taxon>Eukaryota</taxon>
        <taxon>Fungi</taxon>
        <taxon>Dikarya</taxon>
        <taxon>Ascomycota</taxon>
        <taxon>Pezizomycotina</taxon>
        <taxon>Sordariomycetes</taxon>
        <taxon>Hypocreomycetidae</taxon>
        <taxon>Hypocreales</taxon>
        <taxon>Nectriaceae</taxon>
        <taxon>Fusarium</taxon>
        <taxon>Fusarium fujikuroi species complex</taxon>
    </lineage>
</organism>
<dbReference type="AlphaFoldDB" id="A0A1L7VF99"/>
<dbReference type="CDD" id="cd20335">
    <property type="entry name" value="BRcat_RBR"/>
    <property type="match status" value="1"/>
</dbReference>
<dbReference type="GO" id="GO:0000151">
    <property type="term" value="C:ubiquitin ligase complex"/>
    <property type="evidence" value="ECO:0007669"/>
    <property type="project" value="TreeGrafter"/>
</dbReference>
<reference evidence="12" key="1">
    <citation type="journal article" date="2016" name="Genome Biol. Evol.">
        <title>Comparative 'omics' of the Fusarium fujikuroi species complex highlights differences in genetic potential and metabolite synthesis.</title>
        <authorList>
            <person name="Niehaus E.-M."/>
            <person name="Muensterkoetter M."/>
            <person name="Proctor R.H."/>
            <person name="Brown D.W."/>
            <person name="Sharon A."/>
            <person name="Idan Y."/>
            <person name="Oren-Young L."/>
            <person name="Sieber C.M."/>
            <person name="Novak O."/>
            <person name="Pencik A."/>
            <person name="Tarkowska D."/>
            <person name="Hromadova K."/>
            <person name="Freeman S."/>
            <person name="Maymon M."/>
            <person name="Elazar M."/>
            <person name="Youssef S.A."/>
            <person name="El-Shabrawy E.S.M."/>
            <person name="Shalaby A.B.A."/>
            <person name="Houterman P."/>
            <person name="Brock N.L."/>
            <person name="Burkhardt I."/>
            <person name="Tsavkelova E.A."/>
            <person name="Dickschat J.S."/>
            <person name="Galuszka P."/>
            <person name="Gueldener U."/>
            <person name="Tudzynski B."/>
        </authorList>
    </citation>
    <scope>NUCLEOTIDE SEQUENCE [LARGE SCALE GENOMIC DNA]</scope>
    <source>
        <strain evidence="12">ET1</strain>
    </source>
</reference>
<feature type="zinc finger region" description="C3H1-type" evidence="8">
    <location>
        <begin position="92"/>
        <end position="119"/>
    </location>
</feature>
<keyword evidence="4" id="KW-0677">Repeat</keyword>
<evidence type="ECO:0000256" key="4">
    <source>
        <dbReference type="ARBA" id="ARBA00022737"/>
    </source>
</evidence>
<dbReference type="SMART" id="SM00356">
    <property type="entry name" value="ZnF_C3H1"/>
    <property type="match status" value="3"/>
</dbReference>
<feature type="domain" description="C3H1-type" evidence="9">
    <location>
        <begin position="92"/>
        <end position="119"/>
    </location>
</feature>
<evidence type="ECO:0000256" key="7">
    <source>
        <dbReference type="ARBA" id="ARBA00022833"/>
    </source>
</evidence>
<comment type="caution">
    <text evidence="11">The sequence shown here is derived from an EMBL/GenBank/DDBJ whole genome shotgun (WGS) entry which is preliminary data.</text>
</comment>
<dbReference type="InterPro" id="IPR036855">
    <property type="entry name" value="Znf_CCCH_sf"/>
</dbReference>
<evidence type="ECO:0000256" key="8">
    <source>
        <dbReference type="PROSITE-ProRule" id="PRU00723"/>
    </source>
</evidence>
<dbReference type="InterPro" id="IPR000571">
    <property type="entry name" value="Znf_CCCH"/>
</dbReference>
<dbReference type="SUPFAM" id="SSF90229">
    <property type="entry name" value="CCCH zinc finger"/>
    <property type="match status" value="2"/>
</dbReference>
<keyword evidence="12" id="KW-1185">Reference proteome</keyword>
<evidence type="ECO:0000256" key="5">
    <source>
        <dbReference type="ARBA" id="ARBA00022771"/>
    </source>
</evidence>
<dbReference type="Pfam" id="PF22191">
    <property type="entry name" value="IBR_1"/>
    <property type="match status" value="1"/>
</dbReference>
<gene>
    <name evidence="11" type="ORF">FPRO_06659</name>
</gene>
<dbReference type="GO" id="GO:0008270">
    <property type="term" value="F:zinc ion binding"/>
    <property type="evidence" value="ECO:0007669"/>
    <property type="project" value="UniProtKB-KW"/>
</dbReference>
<dbReference type="PROSITE" id="PS50103">
    <property type="entry name" value="ZF_C3H1"/>
    <property type="match status" value="3"/>
</dbReference>
<dbReference type="Proteomes" id="UP000183971">
    <property type="component" value="Unassembled WGS sequence"/>
</dbReference>
<dbReference type="VEuPathDB" id="FungiDB:FPRO_06659"/>
<dbReference type="GeneID" id="42051538"/>
<dbReference type="InterPro" id="IPR002867">
    <property type="entry name" value="IBR_dom"/>
</dbReference>
<evidence type="ECO:0000259" key="9">
    <source>
        <dbReference type="PROSITE" id="PS50103"/>
    </source>
</evidence>
<dbReference type="CDD" id="cd22585">
    <property type="entry name" value="Rcat_RBR_DEAH12-like"/>
    <property type="match status" value="1"/>
</dbReference>
<dbReference type="GO" id="GO:0004842">
    <property type="term" value="F:ubiquitin-protein transferase activity"/>
    <property type="evidence" value="ECO:0007669"/>
    <property type="project" value="TreeGrafter"/>
</dbReference>
<dbReference type="GO" id="GO:0043161">
    <property type="term" value="P:proteasome-mediated ubiquitin-dependent protein catabolic process"/>
    <property type="evidence" value="ECO:0007669"/>
    <property type="project" value="TreeGrafter"/>
</dbReference>
<protein>
    <submittedName>
        <fullName evidence="11">Related to ariadne-2 protein</fullName>
    </submittedName>
</protein>
<dbReference type="Pfam" id="PF00642">
    <property type="entry name" value="zf-CCCH"/>
    <property type="match status" value="1"/>
</dbReference>
<dbReference type="Gene3D" id="1.20.120.1750">
    <property type="match status" value="1"/>
</dbReference>
<keyword evidence="7 8" id="KW-0862">Zinc</keyword>
<dbReference type="SUPFAM" id="SSF57850">
    <property type="entry name" value="RING/U-box"/>
    <property type="match status" value="2"/>
</dbReference>
<dbReference type="EMBL" id="FJOF01000003">
    <property type="protein sequence ID" value="CZR38150.1"/>
    <property type="molecule type" value="Genomic_DNA"/>
</dbReference>
<keyword evidence="2" id="KW-0808">Transferase</keyword>
<dbReference type="Gene3D" id="4.10.1000.10">
    <property type="entry name" value="Zinc finger, CCCH-type"/>
    <property type="match status" value="2"/>
</dbReference>
<evidence type="ECO:0000313" key="12">
    <source>
        <dbReference type="Proteomes" id="UP000183971"/>
    </source>
</evidence>
<feature type="domain" description="RING-type" evidence="10">
    <location>
        <begin position="622"/>
        <end position="838"/>
    </location>
</feature>
<proteinExistence type="predicted"/>
<dbReference type="PROSITE" id="PS00028">
    <property type="entry name" value="ZINC_FINGER_C2H2_1"/>
    <property type="match status" value="1"/>
</dbReference>
<feature type="zinc finger region" description="C3H1-type" evidence="8">
    <location>
        <begin position="57"/>
        <end position="83"/>
    </location>
</feature>
<dbReference type="InterPro" id="IPR013087">
    <property type="entry name" value="Znf_C2H2_type"/>
</dbReference>
<dbReference type="Pfam" id="PF18044">
    <property type="entry name" value="zf-CCCH_4"/>
    <property type="match status" value="1"/>
</dbReference>
<dbReference type="InterPro" id="IPR041367">
    <property type="entry name" value="Znf-CCCH_4"/>
</dbReference>
<dbReference type="RefSeq" id="XP_031078743.1">
    <property type="nucleotide sequence ID" value="XM_031228403.1"/>
</dbReference>
<dbReference type="InterPro" id="IPR044066">
    <property type="entry name" value="TRIAD_supradom"/>
</dbReference>
<keyword evidence="6" id="KW-0833">Ubl conjugation pathway</keyword>
<dbReference type="GO" id="GO:0043130">
    <property type="term" value="F:ubiquitin binding"/>
    <property type="evidence" value="ECO:0007669"/>
    <property type="project" value="TreeGrafter"/>
</dbReference>
<keyword evidence="3 8" id="KW-0479">Metal-binding</keyword>
<evidence type="ECO:0000256" key="3">
    <source>
        <dbReference type="ARBA" id="ARBA00022723"/>
    </source>
</evidence>
<feature type="zinc finger region" description="C3H1-type" evidence="8">
    <location>
        <begin position="120"/>
        <end position="147"/>
    </location>
</feature>
<dbReference type="InterPro" id="IPR051628">
    <property type="entry name" value="LUBAC_E3_Ligases"/>
</dbReference>
<dbReference type="PANTHER" id="PTHR22770:SF13">
    <property type="entry name" value="RING-TYPE DOMAIN-CONTAINING PROTEIN"/>
    <property type="match status" value="1"/>
</dbReference>
<evidence type="ECO:0000256" key="6">
    <source>
        <dbReference type="ARBA" id="ARBA00022786"/>
    </source>
</evidence>
<feature type="domain" description="C3H1-type" evidence="9">
    <location>
        <begin position="120"/>
        <end position="147"/>
    </location>
</feature>